<comment type="caution">
    <text evidence="2">The sequence shown here is derived from an EMBL/GenBank/DDBJ whole genome shotgun (WGS) entry which is preliminary data.</text>
</comment>
<dbReference type="Gene3D" id="3.90.1570.10">
    <property type="entry name" value="tt1808, chain A"/>
    <property type="match status" value="1"/>
</dbReference>
<dbReference type="OrthoDB" id="583699at2"/>
<dbReference type="Proteomes" id="UP000003781">
    <property type="component" value="Unassembled WGS sequence"/>
</dbReference>
<reference evidence="2 3" key="1">
    <citation type="submission" date="2007-03" db="EMBL/GenBank/DDBJ databases">
        <authorList>
            <person name="Stal L."/>
            <person name="Ferriera S."/>
            <person name="Johnson J."/>
            <person name="Kravitz S."/>
            <person name="Beeson K."/>
            <person name="Sutton G."/>
            <person name="Rogers Y.-H."/>
            <person name="Friedman R."/>
            <person name="Frazier M."/>
            <person name="Venter J.C."/>
        </authorList>
    </citation>
    <scope>NUCLEOTIDE SEQUENCE [LARGE SCALE GENOMIC DNA]</scope>
    <source>
        <strain evidence="2 3">CCY0110</strain>
    </source>
</reference>
<name>A3IXI6_9CHRO</name>
<dbReference type="RefSeq" id="WP_008278093.1">
    <property type="nucleotide sequence ID" value="NZ_AAXW01000065.1"/>
</dbReference>
<keyword evidence="3" id="KW-1185">Reference proteome</keyword>
<dbReference type="InterPro" id="IPR011335">
    <property type="entry name" value="Restrct_endonuc-II-like"/>
</dbReference>
<proteinExistence type="predicted"/>
<dbReference type="eggNOG" id="COG4636">
    <property type="taxonomic scope" value="Bacteria"/>
</dbReference>
<dbReference type="SUPFAM" id="SSF52980">
    <property type="entry name" value="Restriction endonuclease-like"/>
    <property type="match status" value="1"/>
</dbReference>
<dbReference type="AlphaFoldDB" id="A3IXI6"/>
<dbReference type="Pfam" id="PF05685">
    <property type="entry name" value="Uma2"/>
    <property type="match status" value="1"/>
</dbReference>
<protein>
    <recommendedName>
        <fullName evidence="1">Putative restriction endonuclease domain-containing protein</fullName>
    </recommendedName>
</protein>
<evidence type="ECO:0000313" key="3">
    <source>
        <dbReference type="Proteomes" id="UP000003781"/>
    </source>
</evidence>
<dbReference type="InterPro" id="IPR008538">
    <property type="entry name" value="Uma2"/>
</dbReference>
<gene>
    <name evidence="2" type="ORF">CY0110_11962</name>
</gene>
<dbReference type="InterPro" id="IPR012296">
    <property type="entry name" value="Nuclease_put_TT1808"/>
</dbReference>
<evidence type="ECO:0000313" key="2">
    <source>
        <dbReference type="EMBL" id="EAZ88833.1"/>
    </source>
</evidence>
<accession>A3IXI6</accession>
<organism evidence="2 3">
    <name type="scientific">Crocosphaera chwakensis CCY0110</name>
    <dbReference type="NCBI Taxonomy" id="391612"/>
    <lineage>
        <taxon>Bacteria</taxon>
        <taxon>Bacillati</taxon>
        <taxon>Cyanobacteriota</taxon>
        <taxon>Cyanophyceae</taxon>
        <taxon>Oscillatoriophycideae</taxon>
        <taxon>Chroococcales</taxon>
        <taxon>Aphanothecaceae</taxon>
        <taxon>Crocosphaera</taxon>
        <taxon>Crocosphaera chwakensis</taxon>
    </lineage>
</organism>
<dbReference type="EMBL" id="AAXW01000065">
    <property type="protein sequence ID" value="EAZ88833.1"/>
    <property type="molecule type" value="Genomic_DNA"/>
</dbReference>
<feature type="domain" description="Putative restriction endonuclease" evidence="1">
    <location>
        <begin position="13"/>
        <end position="63"/>
    </location>
</feature>
<evidence type="ECO:0000259" key="1">
    <source>
        <dbReference type="Pfam" id="PF05685"/>
    </source>
</evidence>
<sequence length="76" mass="8747">MSFTISKGFRVTPEQFEQLASAEQLSRMELNKERELIIMSPTGGTAGRKNSRLIQQLRNWAEDILPELILDLTVIW</sequence>